<dbReference type="GO" id="GO:0016020">
    <property type="term" value="C:membrane"/>
    <property type="evidence" value="ECO:0007669"/>
    <property type="project" value="InterPro"/>
</dbReference>
<evidence type="ECO:0000256" key="1">
    <source>
        <dbReference type="SAM" id="Phobius"/>
    </source>
</evidence>
<proteinExistence type="predicted"/>
<feature type="transmembrane region" description="Helical" evidence="1">
    <location>
        <begin position="53"/>
        <end position="75"/>
    </location>
</feature>
<feature type="transmembrane region" description="Helical" evidence="1">
    <location>
        <begin position="153"/>
        <end position="171"/>
    </location>
</feature>
<dbReference type="EMBL" id="HBGH01017213">
    <property type="protein sequence ID" value="CAD9237433.1"/>
    <property type="molecule type" value="Transcribed_RNA"/>
</dbReference>
<sequence length="175" mass="19487">MASGNAEDEFETVDYGMTPTVFQRVQYYVLALLPMVIPILMYVRIFGMNVTGSVVTLALGILASAGVLSAAYHNITYTKRVQLMRKSEEPTKSAFGKGNVKDYENAVSSYHDQVKRTAIFYSVFYNNLLFILVAIVSGSYFLKGKIGLEMEFIMSNLLGSGFAFWNSLNALKLLE</sequence>
<feature type="transmembrane region" description="Helical" evidence="1">
    <location>
        <begin position="27"/>
        <end position="47"/>
    </location>
</feature>
<dbReference type="Pfam" id="PF07074">
    <property type="entry name" value="TRAP-gamma"/>
    <property type="match status" value="1"/>
</dbReference>
<protein>
    <recommendedName>
        <fullName evidence="3">Translocon-associated protein subunit gamma</fullName>
    </recommendedName>
</protein>
<keyword evidence="1" id="KW-0472">Membrane</keyword>
<dbReference type="InterPro" id="IPR009779">
    <property type="entry name" value="SSR3"/>
</dbReference>
<reference evidence="2" key="1">
    <citation type="submission" date="2021-01" db="EMBL/GenBank/DDBJ databases">
        <authorList>
            <person name="Corre E."/>
            <person name="Pelletier E."/>
            <person name="Niang G."/>
            <person name="Scheremetjew M."/>
            <person name="Finn R."/>
            <person name="Kale V."/>
            <person name="Holt S."/>
            <person name="Cochrane G."/>
            <person name="Meng A."/>
            <person name="Brown T."/>
            <person name="Cohen L."/>
        </authorList>
    </citation>
    <scope>NUCLEOTIDE SEQUENCE</scope>
    <source>
        <strain evidence="2">SAG 36.94</strain>
    </source>
</reference>
<accession>A0A7S1TJ44</accession>
<dbReference type="GO" id="GO:0006614">
    <property type="term" value="P:SRP-dependent cotranslational protein targeting to membrane"/>
    <property type="evidence" value="ECO:0007669"/>
    <property type="project" value="InterPro"/>
</dbReference>
<dbReference type="AlphaFoldDB" id="A0A7S1TJ44"/>
<keyword evidence="1" id="KW-0812">Transmembrane</keyword>
<evidence type="ECO:0008006" key="3">
    <source>
        <dbReference type="Google" id="ProtNLM"/>
    </source>
</evidence>
<evidence type="ECO:0000313" key="2">
    <source>
        <dbReference type="EMBL" id="CAD9237433.1"/>
    </source>
</evidence>
<gene>
    <name evidence="2" type="ORF">CCAE0312_LOCUS9532</name>
</gene>
<organism evidence="2">
    <name type="scientific">Compsopogon caeruleus</name>
    <dbReference type="NCBI Taxonomy" id="31354"/>
    <lineage>
        <taxon>Eukaryota</taxon>
        <taxon>Rhodophyta</taxon>
        <taxon>Compsopogonophyceae</taxon>
        <taxon>Compsopogonales</taxon>
        <taxon>Compsopogonaceae</taxon>
        <taxon>Compsopogon</taxon>
    </lineage>
</organism>
<keyword evidence="1" id="KW-1133">Transmembrane helix</keyword>
<name>A0A7S1TJ44_9RHOD</name>
<feature type="transmembrane region" description="Helical" evidence="1">
    <location>
        <begin position="118"/>
        <end position="141"/>
    </location>
</feature>